<keyword evidence="2" id="KW-1185">Reference proteome</keyword>
<reference evidence="1" key="2">
    <citation type="submission" date="2021-09" db="EMBL/GenBank/DDBJ databases">
        <authorList>
            <person name="Jia N."/>
            <person name="Wang J."/>
            <person name="Shi W."/>
            <person name="Du L."/>
            <person name="Sun Y."/>
            <person name="Zhan W."/>
            <person name="Jiang J."/>
            <person name="Wang Q."/>
            <person name="Zhang B."/>
            <person name="Ji P."/>
            <person name="Sakyi L.B."/>
            <person name="Cui X."/>
            <person name="Yuan T."/>
            <person name="Jiang B."/>
            <person name="Yang W."/>
            <person name="Lam T.T.-Y."/>
            <person name="Chang Q."/>
            <person name="Ding S."/>
            <person name="Wang X."/>
            <person name="Zhu J."/>
            <person name="Ruan X."/>
            <person name="Zhao L."/>
            <person name="Wei J."/>
            <person name="Que T."/>
            <person name="Du C."/>
            <person name="Cheng J."/>
            <person name="Dai P."/>
            <person name="Han X."/>
            <person name="Huang E."/>
            <person name="Gao Y."/>
            <person name="Liu J."/>
            <person name="Shao H."/>
            <person name="Ye R."/>
            <person name="Li L."/>
            <person name="Wei W."/>
            <person name="Wang X."/>
            <person name="Wang C."/>
            <person name="Huo Q."/>
            <person name="Li W."/>
            <person name="Guo W."/>
            <person name="Chen H."/>
            <person name="Chen S."/>
            <person name="Zhou L."/>
            <person name="Zhou L."/>
            <person name="Ni X."/>
            <person name="Tian J."/>
            <person name="Zhou Y."/>
            <person name="Sheng Y."/>
            <person name="Liu T."/>
            <person name="Pan Y."/>
            <person name="Xia L."/>
            <person name="Li J."/>
            <person name="Zhao F."/>
            <person name="Cao W."/>
        </authorList>
    </citation>
    <scope>NUCLEOTIDE SEQUENCE</scope>
    <source>
        <strain evidence="1">Rmic-2018</strain>
        <tissue evidence="1">Larvae</tissue>
    </source>
</reference>
<dbReference type="EMBL" id="JABSTU010000004">
    <property type="protein sequence ID" value="KAH8033016.1"/>
    <property type="molecule type" value="Genomic_DNA"/>
</dbReference>
<evidence type="ECO:0000313" key="2">
    <source>
        <dbReference type="Proteomes" id="UP000821866"/>
    </source>
</evidence>
<gene>
    <name evidence="1" type="ORF">HPB51_005038</name>
</gene>
<evidence type="ECO:0000313" key="1">
    <source>
        <dbReference type="EMBL" id="KAH8033016.1"/>
    </source>
</evidence>
<dbReference type="Proteomes" id="UP000821866">
    <property type="component" value="Chromosome 2"/>
</dbReference>
<proteinExistence type="predicted"/>
<organism evidence="1 2">
    <name type="scientific">Rhipicephalus microplus</name>
    <name type="common">Cattle tick</name>
    <name type="synonym">Boophilus microplus</name>
    <dbReference type="NCBI Taxonomy" id="6941"/>
    <lineage>
        <taxon>Eukaryota</taxon>
        <taxon>Metazoa</taxon>
        <taxon>Ecdysozoa</taxon>
        <taxon>Arthropoda</taxon>
        <taxon>Chelicerata</taxon>
        <taxon>Arachnida</taxon>
        <taxon>Acari</taxon>
        <taxon>Parasitiformes</taxon>
        <taxon>Ixodida</taxon>
        <taxon>Ixodoidea</taxon>
        <taxon>Ixodidae</taxon>
        <taxon>Rhipicephalinae</taxon>
        <taxon>Rhipicephalus</taxon>
        <taxon>Boophilus</taxon>
    </lineage>
</organism>
<accession>A0A9J6EG91</accession>
<dbReference type="AlphaFoldDB" id="A0A9J6EG91"/>
<comment type="caution">
    <text evidence="1">The sequence shown here is derived from an EMBL/GenBank/DDBJ whole genome shotgun (WGS) entry which is preliminary data.</text>
</comment>
<sequence>MVEKKQAFLGIPYREPLNPMIQTASTLLKEKTHVMTALYADCKRLIQKKDVAQRQVVELRSDVEQAASLDAKMTELQSMLREERINREGEQSDNATKTM</sequence>
<protein>
    <submittedName>
        <fullName evidence="1">Uncharacterized protein</fullName>
    </submittedName>
</protein>
<name>A0A9J6EG91_RHIMP</name>
<reference evidence="1" key="1">
    <citation type="journal article" date="2020" name="Cell">
        <title>Large-Scale Comparative Analyses of Tick Genomes Elucidate Their Genetic Diversity and Vector Capacities.</title>
        <authorList>
            <consortium name="Tick Genome and Microbiome Consortium (TIGMIC)"/>
            <person name="Jia N."/>
            <person name="Wang J."/>
            <person name="Shi W."/>
            <person name="Du L."/>
            <person name="Sun Y."/>
            <person name="Zhan W."/>
            <person name="Jiang J.F."/>
            <person name="Wang Q."/>
            <person name="Zhang B."/>
            <person name="Ji P."/>
            <person name="Bell-Sakyi L."/>
            <person name="Cui X.M."/>
            <person name="Yuan T.T."/>
            <person name="Jiang B.G."/>
            <person name="Yang W.F."/>
            <person name="Lam T.T."/>
            <person name="Chang Q.C."/>
            <person name="Ding S.J."/>
            <person name="Wang X.J."/>
            <person name="Zhu J.G."/>
            <person name="Ruan X.D."/>
            <person name="Zhao L."/>
            <person name="Wei J.T."/>
            <person name="Ye R.Z."/>
            <person name="Que T.C."/>
            <person name="Du C.H."/>
            <person name="Zhou Y.H."/>
            <person name="Cheng J.X."/>
            <person name="Dai P.F."/>
            <person name="Guo W.B."/>
            <person name="Han X.H."/>
            <person name="Huang E.J."/>
            <person name="Li L.F."/>
            <person name="Wei W."/>
            <person name="Gao Y.C."/>
            <person name="Liu J.Z."/>
            <person name="Shao H.Z."/>
            <person name="Wang X."/>
            <person name="Wang C.C."/>
            <person name="Yang T.C."/>
            <person name="Huo Q.B."/>
            <person name="Li W."/>
            <person name="Chen H.Y."/>
            <person name="Chen S.E."/>
            <person name="Zhou L.G."/>
            <person name="Ni X.B."/>
            <person name="Tian J.H."/>
            <person name="Sheng Y."/>
            <person name="Liu T."/>
            <person name="Pan Y.S."/>
            <person name="Xia L.Y."/>
            <person name="Li J."/>
            <person name="Zhao F."/>
            <person name="Cao W.C."/>
        </authorList>
    </citation>
    <scope>NUCLEOTIDE SEQUENCE</scope>
    <source>
        <strain evidence="1">Rmic-2018</strain>
    </source>
</reference>